<dbReference type="HOGENOM" id="CLU_543496_0_0_1"/>
<dbReference type="KEGG" id="tps:THAPSDRAFT_25698"/>
<feature type="compositionally biased region" description="Basic and acidic residues" evidence="2">
    <location>
        <begin position="1"/>
        <end position="13"/>
    </location>
</feature>
<dbReference type="Pfam" id="PF05004">
    <property type="entry name" value="IFRD"/>
    <property type="match status" value="1"/>
</dbReference>
<dbReference type="Gene3D" id="1.25.10.10">
    <property type="entry name" value="Leucine-rich Repeat Variant"/>
    <property type="match status" value="1"/>
</dbReference>
<sequence length="502" mass="55228">MVSHGRDKKERPSKPKRGRNKNSNIDDFDSEQHDMELPDDFSIAGGSSVVSGDLNSDFGGFEEFNEEEDDGGGDGGGGELSRLENADQQRQAKLNDALSLASTLTSEKRSTKREALYRVLFKAITQYAAGPTGQEILLSRWEDLLEACLASLRGGSGGNAATPAEQYASCRVLEASAVVLGEDRDDVVEALNEPLKRVTNATGRATQVRSAALRCLAMVHFICGTDCLEEGNDCFAVMDLCEKVGGEMYRGEKVSPLLRATALDCWALLSTTLHDAHIAAGDAEDTVALGRGLLLLPLLANCLESNDVGLRSSAGELVAMIHESRLNLGMDEGEAENATERRFRRGSWDGSEWEILMDEIKQRVAELSVESGHHMSKKSKKEQRATFRDFMNTIVDDESPEEVVNFRGGKLRITSWKEIIQLNFVRHCLQSGFQIQLMTNETLHDVFGAVFSSAAGLSQLEKRMYMSKTSAKSKAVDRAMTKQRRTRTNVKNHFITADGDDF</sequence>
<dbReference type="EMBL" id="CM000653">
    <property type="protein sequence ID" value="EED87603.1"/>
    <property type="molecule type" value="Genomic_DNA"/>
</dbReference>
<organism evidence="4 5">
    <name type="scientific">Thalassiosira pseudonana</name>
    <name type="common">Marine diatom</name>
    <name type="synonym">Cyclotella nana</name>
    <dbReference type="NCBI Taxonomy" id="35128"/>
    <lineage>
        <taxon>Eukaryota</taxon>
        <taxon>Sar</taxon>
        <taxon>Stramenopiles</taxon>
        <taxon>Ochrophyta</taxon>
        <taxon>Bacillariophyta</taxon>
        <taxon>Coscinodiscophyceae</taxon>
        <taxon>Thalassiosirophycidae</taxon>
        <taxon>Thalassiosirales</taxon>
        <taxon>Thalassiosiraceae</taxon>
        <taxon>Thalassiosira</taxon>
    </lineage>
</organism>
<feature type="region of interest" description="Disordered" evidence="2">
    <location>
        <begin position="1"/>
        <end position="81"/>
    </location>
</feature>
<dbReference type="SUPFAM" id="SSF48371">
    <property type="entry name" value="ARM repeat"/>
    <property type="match status" value="1"/>
</dbReference>
<dbReference type="InterPro" id="IPR011989">
    <property type="entry name" value="ARM-like"/>
</dbReference>
<dbReference type="RefSeq" id="XP_002294823.1">
    <property type="nucleotide sequence ID" value="XM_002294787.1"/>
</dbReference>
<dbReference type="eggNOG" id="KOG2842">
    <property type="taxonomic scope" value="Eukaryota"/>
</dbReference>
<evidence type="ECO:0000313" key="4">
    <source>
        <dbReference type="EMBL" id="EED87603.1"/>
    </source>
</evidence>
<dbReference type="InterPro" id="IPR016024">
    <property type="entry name" value="ARM-type_fold"/>
</dbReference>
<dbReference type="InterPro" id="IPR039777">
    <property type="entry name" value="IFRD"/>
</dbReference>
<keyword evidence="5" id="KW-1185">Reference proteome</keyword>
<name>B8CFC4_THAPS</name>
<dbReference type="OMA" id="QCFEAIF"/>
<evidence type="ECO:0000259" key="3">
    <source>
        <dbReference type="Pfam" id="PF05004"/>
    </source>
</evidence>
<dbReference type="PaxDb" id="35128-Thaps25698"/>
<accession>B8CFC4</accession>
<dbReference type="Proteomes" id="UP000001449">
    <property type="component" value="Chromosome 22"/>
</dbReference>
<dbReference type="InParanoid" id="B8CFC4"/>
<dbReference type="AlphaFoldDB" id="B8CFC4"/>
<dbReference type="InterPro" id="IPR007701">
    <property type="entry name" value="Interferon-rel_develop_reg_N"/>
</dbReference>
<dbReference type="PANTHER" id="PTHR12354">
    <property type="entry name" value="INTERFERON-RELATED DEVELOPMENTAL REGULATOR"/>
    <property type="match status" value="1"/>
</dbReference>
<comment type="similarity">
    <text evidence="1">Belongs to the IFRD family.</text>
</comment>
<proteinExistence type="inferred from homology"/>
<evidence type="ECO:0000256" key="2">
    <source>
        <dbReference type="SAM" id="MobiDB-lite"/>
    </source>
</evidence>
<evidence type="ECO:0000313" key="5">
    <source>
        <dbReference type="Proteomes" id="UP000001449"/>
    </source>
</evidence>
<dbReference type="GeneID" id="7442797"/>
<reference evidence="4 5" key="2">
    <citation type="journal article" date="2008" name="Nature">
        <title>The Phaeodactylum genome reveals the evolutionary history of diatom genomes.</title>
        <authorList>
            <person name="Bowler C."/>
            <person name="Allen A.E."/>
            <person name="Badger J.H."/>
            <person name="Grimwood J."/>
            <person name="Jabbari K."/>
            <person name="Kuo A."/>
            <person name="Maheswari U."/>
            <person name="Martens C."/>
            <person name="Maumus F."/>
            <person name="Otillar R.P."/>
            <person name="Rayko E."/>
            <person name="Salamov A."/>
            <person name="Vandepoele K."/>
            <person name="Beszteri B."/>
            <person name="Gruber A."/>
            <person name="Heijde M."/>
            <person name="Katinka M."/>
            <person name="Mock T."/>
            <person name="Valentin K."/>
            <person name="Verret F."/>
            <person name="Berges J.A."/>
            <person name="Brownlee C."/>
            <person name="Cadoret J.P."/>
            <person name="Chiovitti A."/>
            <person name="Choi C.J."/>
            <person name="Coesel S."/>
            <person name="De Martino A."/>
            <person name="Detter J.C."/>
            <person name="Durkin C."/>
            <person name="Falciatore A."/>
            <person name="Fournet J."/>
            <person name="Haruta M."/>
            <person name="Huysman M.J."/>
            <person name="Jenkins B.D."/>
            <person name="Jiroutova K."/>
            <person name="Jorgensen R.E."/>
            <person name="Joubert Y."/>
            <person name="Kaplan A."/>
            <person name="Kroger N."/>
            <person name="Kroth P.G."/>
            <person name="La Roche J."/>
            <person name="Lindquist E."/>
            <person name="Lommer M."/>
            <person name="Martin-Jezequel V."/>
            <person name="Lopez P.J."/>
            <person name="Lucas S."/>
            <person name="Mangogna M."/>
            <person name="McGinnis K."/>
            <person name="Medlin L.K."/>
            <person name="Montsant A."/>
            <person name="Oudot-Le Secq M.P."/>
            <person name="Napoli C."/>
            <person name="Obornik M."/>
            <person name="Parker M.S."/>
            <person name="Petit J.L."/>
            <person name="Porcel B.M."/>
            <person name="Poulsen N."/>
            <person name="Robison M."/>
            <person name="Rychlewski L."/>
            <person name="Rynearson T.A."/>
            <person name="Schmutz J."/>
            <person name="Shapiro H."/>
            <person name="Siaut M."/>
            <person name="Stanley M."/>
            <person name="Sussman M.R."/>
            <person name="Taylor A.R."/>
            <person name="Vardi A."/>
            <person name="von Dassow P."/>
            <person name="Vyverman W."/>
            <person name="Willis A."/>
            <person name="Wyrwicz L.S."/>
            <person name="Rokhsar D.S."/>
            <person name="Weissenbach J."/>
            <person name="Armbrust E.V."/>
            <person name="Green B.R."/>
            <person name="Van de Peer Y."/>
            <person name="Grigoriev I.V."/>
        </authorList>
    </citation>
    <scope>NUCLEOTIDE SEQUENCE [LARGE SCALE GENOMIC DNA]</scope>
    <source>
        <strain evidence="4 5">CCMP1335</strain>
    </source>
</reference>
<reference evidence="4 5" key="1">
    <citation type="journal article" date="2004" name="Science">
        <title>The genome of the diatom Thalassiosira pseudonana: ecology, evolution, and metabolism.</title>
        <authorList>
            <person name="Armbrust E.V."/>
            <person name="Berges J.A."/>
            <person name="Bowler C."/>
            <person name="Green B.R."/>
            <person name="Martinez D."/>
            <person name="Putnam N.H."/>
            <person name="Zhou S."/>
            <person name="Allen A.E."/>
            <person name="Apt K.E."/>
            <person name="Bechner M."/>
            <person name="Brzezinski M.A."/>
            <person name="Chaal B.K."/>
            <person name="Chiovitti A."/>
            <person name="Davis A.K."/>
            <person name="Demarest M.S."/>
            <person name="Detter J.C."/>
            <person name="Glavina T."/>
            <person name="Goodstein D."/>
            <person name="Hadi M.Z."/>
            <person name="Hellsten U."/>
            <person name="Hildebrand M."/>
            <person name="Jenkins B.D."/>
            <person name="Jurka J."/>
            <person name="Kapitonov V.V."/>
            <person name="Kroger N."/>
            <person name="Lau W.W."/>
            <person name="Lane T.W."/>
            <person name="Larimer F.W."/>
            <person name="Lippmeier J.C."/>
            <person name="Lucas S."/>
            <person name="Medina M."/>
            <person name="Montsant A."/>
            <person name="Obornik M."/>
            <person name="Parker M.S."/>
            <person name="Palenik B."/>
            <person name="Pazour G.J."/>
            <person name="Richardson P.M."/>
            <person name="Rynearson T.A."/>
            <person name="Saito M.A."/>
            <person name="Schwartz D.C."/>
            <person name="Thamatrakoln K."/>
            <person name="Valentin K."/>
            <person name="Vardi A."/>
            <person name="Wilkerson F.P."/>
            <person name="Rokhsar D.S."/>
        </authorList>
    </citation>
    <scope>NUCLEOTIDE SEQUENCE [LARGE SCALE GENOMIC DNA]</scope>
    <source>
        <strain evidence="4 5">CCMP1335</strain>
    </source>
</reference>
<feature type="domain" description="Interferon-related developmental regulator N-terminal" evidence="3">
    <location>
        <begin position="84"/>
        <end position="394"/>
    </location>
</feature>
<evidence type="ECO:0000256" key="1">
    <source>
        <dbReference type="ARBA" id="ARBA00008828"/>
    </source>
</evidence>
<gene>
    <name evidence="4" type="ORF">THAPSDRAFT_25698</name>
</gene>
<dbReference type="PANTHER" id="PTHR12354:SF1">
    <property type="entry name" value="INTERFERON-RELATED DEVELOPMENTAL REGULATOR 1"/>
    <property type="match status" value="1"/>
</dbReference>
<dbReference type="STRING" id="35128.B8CFC4"/>
<feature type="compositionally biased region" description="Acidic residues" evidence="2">
    <location>
        <begin position="63"/>
        <end position="72"/>
    </location>
</feature>
<protein>
    <recommendedName>
        <fullName evidence="3">Interferon-related developmental regulator N-terminal domain-containing protein</fullName>
    </recommendedName>
</protein>